<keyword evidence="2" id="KW-1185">Reference proteome</keyword>
<evidence type="ECO:0008006" key="3">
    <source>
        <dbReference type="Google" id="ProtNLM"/>
    </source>
</evidence>
<dbReference type="Pfam" id="PF09844">
    <property type="entry name" value="DUF2071"/>
    <property type="match status" value="1"/>
</dbReference>
<accession>A0A4R9C030</accession>
<organism evidence="1 2">
    <name type="scientific">Cryobacterium lactosi</name>
    <dbReference type="NCBI Taxonomy" id="1259202"/>
    <lineage>
        <taxon>Bacteria</taxon>
        <taxon>Bacillati</taxon>
        <taxon>Actinomycetota</taxon>
        <taxon>Actinomycetes</taxon>
        <taxon>Micrococcales</taxon>
        <taxon>Microbacteriaceae</taxon>
        <taxon>Cryobacterium</taxon>
    </lineage>
</organism>
<dbReference type="EMBL" id="SOHM01000007">
    <property type="protein sequence ID" value="TFD94168.1"/>
    <property type="molecule type" value="Genomic_DNA"/>
</dbReference>
<dbReference type="OrthoDB" id="5492672at2"/>
<evidence type="ECO:0000313" key="2">
    <source>
        <dbReference type="Proteomes" id="UP000298468"/>
    </source>
</evidence>
<gene>
    <name evidence="1" type="ORF">E3T61_03565</name>
</gene>
<proteinExistence type="predicted"/>
<name>A0A4R9C030_9MICO</name>
<sequence length="245" mass="26391">MKPRLAATIERRLLINYRVDPEVALRLLPAGLRPQLVNDQAVAGVCLLRLGSLRPAWVAPAVGWGAENAAHRIAVEWDDAHGTQVGVYIPERHSASWLPVVAGGRLLPGVHHHARFAGHETDGHIEVTMTAPGTHVHAAVDLTEDWTSDLFASVEDASAFFRNGAVGWSPSRDGRRLEGLRLETTRWQVTPGRARAVRSSFFAALPAGTATLDSVLVMRDVPITWAVVAGPTASAGDPARRARLA</sequence>
<protein>
    <recommendedName>
        <fullName evidence="3">DUF2071 domain-containing protein</fullName>
    </recommendedName>
</protein>
<comment type="caution">
    <text evidence="1">The sequence shown here is derived from an EMBL/GenBank/DDBJ whole genome shotgun (WGS) entry which is preliminary data.</text>
</comment>
<reference evidence="1 2" key="1">
    <citation type="submission" date="2019-03" db="EMBL/GenBank/DDBJ databases">
        <title>Genomics of glacier-inhabiting Cryobacterium strains.</title>
        <authorList>
            <person name="Liu Q."/>
            <person name="Xin Y.-H."/>
        </authorList>
    </citation>
    <scope>NUCLEOTIDE SEQUENCE [LARGE SCALE GENOMIC DNA]</scope>
    <source>
        <strain evidence="1 2">Sr59</strain>
    </source>
</reference>
<dbReference type="AlphaFoldDB" id="A0A4R9C030"/>
<dbReference type="InterPro" id="IPR018644">
    <property type="entry name" value="DUF2071"/>
</dbReference>
<dbReference type="Proteomes" id="UP000298468">
    <property type="component" value="Unassembled WGS sequence"/>
</dbReference>
<evidence type="ECO:0000313" key="1">
    <source>
        <dbReference type="EMBL" id="TFD94168.1"/>
    </source>
</evidence>